<dbReference type="SMART" id="SM00292">
    <property type="entry name" value="BRCT"/>
    <property type="match status" value="1"/>
</dbReference>
<feature type="region of interest" description="Disordered" evidence="18">
    <location>
        <begin position="1"/>
        <end position="37"/>
    </location>
</feature>
<feature type="compositionally biased region" description="Basic and acidic residues" evidence="18">
    <location>
        <begin position="27"/>
        <end position="36"/>
    </location>
</feature>
<keyword evidence="22" id="KW-1185">Reference proteome</keyword>
<dbReference type="EMBL" id="KV460274">
    <property type="protein sequence ID" value="OBT92069.1"/>
    <property type="molecule type" value="Genomic_DNA"/>
</dbReference>
<reference evidence="22" key="2">
    <citation type="journal article" date="2018" name="Nat. Commun.">
        <title>Extreme sensitivity to ultraviolet light in the fungal pathogen causing white-nose syndrome of bats.</title>
        <authorList>
            <person name="Palmer J.M."/>
            <person name="Drees K.P."/>
            <person name="Foster J.T."/>
            <person name="Lindner D.L."/>
        </authorList>
    </citation>
    <scope>NUCLEOTIDE SEQUENCE [LARGE SCALE GENOMIC DNA]</scope>
    <source>
        <strain evidence="22">UAMH 10579</strain>
    </source>
</reference>
<dbReference type="SUPFAM" id="SSF56091">
    <property type="entry name" value="DNA ligase/mRNA capping enzyme, catalytic domain"/>
    <property type="match status" value="1"/>
</dbReference>
<dbReference type="RefSeq" id="XP_018125802.1">
    <property type="nucleotide sequence ID" value="XM_018279205.2"/>
</dbReference>
<evidence type="ECO:0000256" key="4">
    <source>
        <dbReference type="ARBA" id="ARBA00022598"/>
    </source>
</evidence>
<dbReference type="InterPro" id="IPR012310">
    <property type="entry name" value="DNA_ligase_ATP-dep_cent"/>
</dbReference>
<dbReference type="GeneID" id="28843182"/>
<feature type="domain" description="ATP-dependent DNA ligase family profile" evidence="19">
    <location>
        <begin position="434"/>
        <end position="559"/>
    </location>
</feature>
<evidence type="ECO:0000256" key="3">
    <source>
        <dbReference type="ARBA" id="ARBA00007572"/>
    </source>
</evidence>
<comment type="catalytic activity">
    <reaction evidence="14 16">
        <text>ATP + (deoxyribonucleotide)n-3'-hydroxyl + 5'-phospho-(deoxyribonucleotide)m = (deoxyribonucleotide)n+m + AMP + diphosphate.</text>
        <dbReference type="EC" id="6.5.1.1"/>
    </reaction>
</comment>
<keyword evidence="11 16" id="KW-0233">DNA recombination</keyword>
<evidence type="ECO:0000256" key="2">
    <source>
        <dbReference type="ARBA" id="ARBA00004123"/>
    </source>
</evidence>
<dbReference type="PROSITE" id="PS50160">
    <property type="entry name" value="DNA_LIGASE_A3"/>
    <property type="match status" value="1"/>
</dbReference>
<dbReference type="InterPro" id="IPR001357">
    <property type="entry name" value="BRCT_dom"/>
</dbReference>
<dbReference type="Gene3D" id="1.10.3260.10">
    <property type="entry name" value="DNA ligase, ATP-dependent, N-terminal domain"/>
    <property type="match status" value="1"/>
</dbReference>
<dbReference type="GO" id="GO:0006303">
    <property type="term" value="P:double-strand break repair via nonhomologous end joining"/>
    <property type="evidence" value="ECO:0007669"/>
    <property type="project" value="TreeGrafter"/>
</dbReference>
<dbReference type="FunFam" id="2.40.50.140:FF:000234">
    <property type="entry name" value="DNA ligase"/>
    <property type="match status" value="1"/>
</dbReference>
<dbReference type="InterPro" id="IPR029710">
    <property type="entry name" value="LIG4"/>
</dbReference>
<dbReference type="InterPro" id="IPR016059">
    <property type="entry name" value="DNA_ligase_ATP-dep_CS"/>
</dbReference>
<reference evidence="21 22" key="1">
    <citation type="submission" date="2016-03" db="EMBL/GenBank/DDBJ databases">
        <title>Comparative genomics of Pseudogymnoascus destructans, the fungus causing white-nose syndrome of bats.</title>
        <authorList>
            <person name="Palmer J.M."/>
            <person name="Drees K.P."/>
            <person name="Foster J.T."/>
            <person name="Lindner D.L."/>
        </authorList>
    </citation>
    <scope>NUCLEOTIDE SEQUENCE [LARGE SCALE GENOMIC DNA]</scope>
    <source>
        <strain evidence="21 22">UAMH 10579</strain>
    </source>
</reference>
<keyword evidence="5" id="KW-0479">Metal-binding</keyword>
<dbReference type="InterPro" id="IPR000977">
    <property type="entry name" value="DNA_ligase_ATP-dep"/>
</dbReference>
<evidence type="ECO:0000256" key="17">
    <source>
        <dbReference type="RuleBase" id="RU004196"/>
    </source>
</evidence>
<keyword evidence="10" id="KW-0460">Magnesium</keyword>
<dbReference type="GO" id="GO:0005524">
    <property type="term" value="F:ATP binding"/>
    <property type="evidence" value="ECO:0007669"/>
    <property type="project" value="UniProtKB-KW"/>
</dbReference>
<evidence type="ECO:0000256" key="10">
    <source>
        <dbReference type="ARBA" id="ARBA00022842"/>
    </source>
</evidence>
<evidence type="ECO:0000256" key="13">
    <source>
        <dbReference type="ARBA" id="ARBA00023242"/>
    </source>
</evidence>
<evidence type="ECO:0000256" key="9">
    <source>
        <dbReference type="ARBA" id="ARBA00022840"/>
    </source>
</evidence>
<dbReference type="InterPro" id="IPR012308">
    <property type="entry name" value="DNA_ligase_ATP-dep_N"/>
</dbReference>
<accession>A0A1B8G8A4</accession>
<dbReference type="SUPFAM" id="SSF50249">
    <property type="entry name" value="Nucleic acid-binding proteins"/>
    <property type="match status" value="1"/>
</dbReference>
<dbReference type="Pfam" id="PF01068">
    <property type="entry name" value="DNA_ligase_A_M"/>
    <property type="match status" value="1"/>
</dbReference>
<comment type="function">
    <text evidence="15">DNA ligase involved in DNA non-homologous end joining (NHEJ); required for double-strand break (DSB) repair.</text>
</comment>
<dbReference type="GO" id="GO:0071897">
    <property type="term" value="P:DNA biosynthetic process"/>
    <property type="evidence" value="ECO:0007669"/>
    <property type="project" value="InterPro"/>
</dbReference>
<dbReference type="Gene3D" id="2.40.50.140">
    <property type="entry name" value="Nucleic acid-binding proteins"/>
    <property type="match status" value="1"/>
</dbReference>
<dbReference type="InterPro" id="IPR012340">
    <property type="entry name" value="NA-bd_OB-fold"/>
</dbReference>
<keyword evidence="8 16" id="KW-0227">DNA damage</keyword>
<dbReference type="PROSITE" id="PS00697">
    <property type="entry name" value="DNA_LIGASE_A1"/>
    <property type="match status" value="1"/>
</dbReference>
<evidence type="ECO:0000313" key="21">
    <source>
        <dbReference type="EMBL" id="OBT92069.1"/>
    </source>
</evidence>
<name>A0A1B8G8A4_9PEZI</name>
<dbReference type="NCBIfam" id="TIGR00574">
    <property type="entry name" value="dnl1"/>
    <property type="match status" value="1"/>
</dbReference>
<evidence type="ECO:0000259" key="19">
    <source>
        <dbReference type="PROSITE" id="PS50160"/>
    </source>
</evidence>
<keyword evidence="7 16" id="KW-0547">Nucleotide-binding</keyword>
<dbReference type="InterPro" id="IPR036599">
    <property type="entry name" value="DNA_ligase_N_sf"/>
</dbReference>
<dbReference type="CDD" id="cd17722">
    <property type="entry name" value="BRCT_DNA_ligase_IV_rpt1"/>
    <property type="match status" value="1"/>
</dbReference>
<dbReference type="FunFam" id="3.30.470.30:FF:000013">
    <property type="entry name" value="DNA ligase"/>
    <property type="match status" value="1"/>
</dbReference>
<dbReference type="GO" id="GO:0006297">
    <property type="term" value="P:nucleotide-excision repair, DNA gap filling"/>
    <property type="evidence" value="ECO:0007669"/>
    <property type="project" value="TreeGrafter"/>
</dbReference>
<dbReference type="Gene3D" id="3.40.50.10190">
    <property type="entry name" value="BRCT domain"/>
    <property type="match status" value="2"/>
</dbReference>
<evidence type="ECO:0000256" key="15">
    <source>
        <dbReference type="ARBA" id="ARBA00043870"/>
    </source>
</evidence>
<evidence type="ECO:0000256" key="12">
    <source>
        <dbReference type="ARBA" id="ARBA00023204"/>
    </source>
</evidence>
<comment type="similarity">
    <text evidence="3 17">Belongs to the ATP-dependent DNA ligase family.</text>
</comment>
<evidence type="ECO:0000256" key="11">
    <source>
        <dbReference type="ARBA" id="ARBA00023172"/>
    </source>
</evidence>
<dbReference type="CDD" id="cd07968">
    <property type="entry name" value="OBF_DNA_ligase_IV"/>
    <property type="match status" value="1"/>
</dbReference>
<evidence type="ECO:0000256" key="16">
    <source>
        <dbReference type="RuleBase" id="RU000617"/>
    </source>
</evidence>
<dbReference type="Proteomes" id="UP000091956">
    <property type="component" value="Unassembled WGS sequence"/>
</dbReference>
<dbReference type="SUPFAM" id="SSF52113">
    <property type="entry name" value="BRCT domain"/>
    <property type="match status" value="2"/>
</dbReference>
<keyword evidence="6" id="KW-0677">Repeat</keyword>
<dbReference type="GO" id="GO:0032807">
    <property type="term" value="C:DNA ligase IV complex"/>
    <property type="evidence" value="ECO:0007669"/>
    <property type="project" value="TreeGrafter"/>
</dbReference>
<dbReference type="PANTHER" id="PTHR45997">
    <property type="entry name" value="DNA LIGASE 4"/>
    <property type="match status" value="1"/>
</dbReference>
<dbReference type="EC" id="6.5.1.1" evidence="16"/>
<feature type="domain" description="BRCT" evidence="20">
    <location>
        <begin position="938"/>
        <end position="1000"/>
    </location>
</feature>
<dbReference type="PANTHER" id="PTHR45997:SF1">
    <property type="entry name" value="DNA LIGASE 4"/>
    <property type="match status" value="1"/>
</dbReference>
<keyword evidence="4 16" id="KW-0436">Ligase</keyword>
<comment type="cofactor">
    <cofactor evidence="1">
        <name>Mg(2+)</name>
        <dbReference type="ChEBI" id="CHEBI:18420"/>
    </cofactor>
</comment>
<evidence type="ECO:0000313" key="22">
    <source>
        <dbReference type="Proteomes" id="UP000091956"/>
    </source>
</evidence>
<protein>
    <recommendedName>
        <fullName evidence="16">DNA ligase</fullName>
        <ecNumber evidence="16">6.5.1.1</ecNumber>
    </recommendedName>
</protein>
<gene>
    <name evidence="21" type="primary">LIG4_2</name>
    <name evidence="21" type="ORF">VE01_09796</name>
</gene>
<dbReference type="Pfam" id="PF16589">
    <property type="entry name" value="BRCT_2"/>
    <property type="match status" value="1"/>
</dbReference>
<dbReference type="PROSITE" id="PS50172">
    <property type="entry name" value="BRCT"/>
    <property type="match status" value="2"/>
</dbReference>
<feature type="region of interest" description="Disordered" evidence="18">
    <location>
        <begin position="61"/>
        <end position="90"/>
    </location>
</feature>
<dbReference type="OrthoDB" id="151490at2759"/>
<keyword evidence="9 16" id="KW-0067">ATP-binding</keyword>
<dbReference type="Pfam" id="PF04675">
    <property type="entry name" value="DNA_ligase_A_N"/>
    <property type="match status" value="1"/>
</dbReference>
<dbReference type="GO" id="GO:0003910">
    <property type="term" value="F:DNA ligase (ATP) activity"/>
    <property type="evidence" value="ECO:0007669"/>
    <property type="project" value="UniProtKB-EC"/>
</dbReference>
<keyword evidence="13" id="KW-0539">Nucleus</keyword>
<evidence type="ECO:0000256" key="8">
    <source>
        <dbReference type="ARBA" id="ARBA00022763"/>
    </source>
</evidence>
<dbReference type="GO" id="GO:0046872">
    <property type="term" value="F:metal ion binding"/>
    <property type="evidence" value="ECO:0007669"/>
    <property type="project" value="UniProtKB-KW"/>
</dbReference>
<organism evidence="21 22">
    <name type="scientific">Pseudogymnoascus verrucosus</name>
    <dbReference type="NCBI Taxonomy" id="342668"/>
    <lineage>
        <taxon>Eukaryota</taxon>
        <taxon>Fungi</taxon>
        <taxon>Dikarya</taxon>
        <taxon>Ascomycota</taxon>
        <taxon>Pezizomycotina</taxon>
        <taxon>Leotiomycetes</taxon>
        <taxon>Thelebolales</taxon>
        <taxon>Thelebolaceae</taxon>
        <taxon>Pseudogymnoascus</taxon>
    </lineage>
</organism>
<proteinExistence type="inferred from homology"/>
<dbReference type="GO" id="GO:0003677">
    <property type="term" value="F:DNA binding"/>
    <property type="evidence" value="ECO:0007669"/>
    <property type="project" value="InterPro"/>
</dbReference>
<evidence type="ECO:0000256" key="7">
    <source>
        <dbReference type="ARBA" id="ARBA00022741"/>
    </source>
</evidence>
<dbReference type="FunFam" id="1.10.3260.10:FF:000008">
    <property type="entry name" value="DNA ligase 4"/>
    <property type="match status" value="1"/>
</dbReference>
<dbReference type="AlphaFoldDB" id="A0A1B8G8A4"/>
<keyword evidence="12 16" id="KW-0234">DNA repair</keyword>
<evidence type="ECO:0000256" key="5">
    <source>
        <dbReference type="ARBA" id="ARBA00022723"/>
    </source>
</evidence>
<sequence length="1002" mass="114730">MSSQRAPRHIDKEAREDDDLQYGHGPLSKEELEAKYPNRPLNHHKTLPFHELLVSLFTPLSENKKKPTGPSAAGRAKRGPHGPTHQSPHEVRRIIIERFISRWRSEVGHDFYPALRLIIPEKDRDRAMYGLKEKTIGRLLVKLMKIDKNSEDGYNLLNWKLPGQTFASRMAGDFAGRCFEVLSKRPMRTSMGNMRIAEVNQLLDQLSSAPKEEAQLPIFQIFYNRMNADELMWLIRIILRQMKVGASEKTFLDLWHPDGETLFNVSSSLRRVCWELTDPSIRLEGNETGVTLMQCFQPQLAQFQMHSFQRMVDNMRPTPEDTEFWIEEKLDGERMQMHMVEDDSVPGGRRFGFWSRKAKDYTYLYGSGIEDENGAITRHLKKAFDSGVRNLILDGEMITWDPEADIMVPFGTLKTAALSEQRNPFAGNGPRPLFRIFDIIYLNDEPLTQYTLRDRRRALERCITNVYRRFEVHSYTSAHSVEAIEPLLRKVVAEASEGLVLKNPRSIYRLNSRNDDWMKVKPEYMTGFGESLDCIIIGGYYGSGHRGGRLSSFLCGLRVDQNHIQKGADPMKCYSFFKVGGGFKAEDYANIRHHTENKWVDWDPRKPPIHLIELAGGEAQFERPDVWIKPCDSVVVSVKAASVCASDSFRVGLTLRFPRFKHLRMDRDWSTSLSIQEFINLKSRLEEESREKEFTVDTRRKAAKTSKKQLLVAGNDNKATKPYAGHGSDAFHGLNFCVLSEATKLPKRSKAELEQFIKANGGSIFQSPTIQADTIVIADKKVVKVASLIKSGLQNVVRPRWLFDAVQQHEIDLGREGQLVPFEPRHMFYTVQHEVERIQQNVDRFGDSYGRDVGPAELKEICDDMPKEELGSGVETDALLSQLQGQHHDLGLRDMKGFMFSDFHAYIASWQRGQGVVDLGEDDLRCLLVEHKLRFGLASVISDLEDASITHIVVQEGVDKLKSIREKISHRKVVPRIVTLEWVEDSWREGTLLDEDRYAPRG</sequence>
<dbReference type="Gene3D" id="3.30.470.30">
    <property type="entry name" value="DNA ligase/mRNA capping enzyme"/>
    <property type="match status" value="1"/>
</dbReference>
<dbReference type="InterPro" id="IPR012309">
    <property type="entry name" value="DNA_ligase_ATP-dep_C"/>
</dbReference>
<evidence type="ECO:0000256" key="18">
    <source>
        <dbReference type="SAM" id="MobiDB-lite"/>
    </source>
</evidence>
<evidence type="ECO:0000259" key="20">
    <source>
        <dbReference type="PROSITE" id="PS50172"/>
    </source>
</evidence>
<comment type="subcellular location">
    <subcellularLocation>
        <location evidence="2">Nucleus</location>
    </subcellularLocation>
</comment>
<dbReference type="InterPro" id="IPR044125">
    <property type="entry name" value="Adenylation_DNA_ligase_IV"/>
</dbReference>
<evidence type="ECO:0000256" key="14">
    <source>
        <dbReference type="ARBA" id="ARBA00034003"/>
    </source>
</evidence>
<evidence type="ECO:0000256" key="6">
    <source>
        <dbReference type="ARBA" id="ARBA00022737"/>
    </source>
</evidence>
<dbReference type="CDD" id="cd07903">
    <property type="entry name" value="Adenylation_DNA_ligase_IV"/>
    <property type="match status" value="1"/>
</dbReference>
<dbReference type="GO" id="GO:0006310">
    <property type="term" value="P:DNA recombination"/>
    <property type="evidence" value="ECO:0007669"/>
    <property type="project" value="UniProtKB-KW"/>
</dbReference>
<dbReference type="STRING" id="342668.A0A1B8G8A4"/>
<feature type="domain" description="BRCT" evidence="20">
    <location>
        <begin position="726"/>
        <end position="811"/>
    </location>
</feature>
<dbReference type="InterPro" id="IPR036420">
    <property type="entry name" value="BRCT_dom_sf"/>
</dbReference>
<evidence type="ECO:0000256" key="1">
    <source>
        <dbReference type="ARBA" id="ARBA00001946"/>
    </source>
</evidence>
<dbReference type="Pfam" id="PF04679">
    <property type="entry name" value="DNA_ligase_A_C"/>
    <property type="match status" value="1"/>
</dbReference>